<dbReference type="RefSeq" id="WP_306072570.1">
    <property type="nucleotide sequence ID" value="NZ_CP120988.1"/>
</dbReference>
<dbReference type="InterPro" id="IPR013382">
    <property type="entry name" value="CRISPR-assoc_prot_Cse2"/>
</dbReference>
<keyword evidence="3" id="KW-1185">Reference proteome</keyword>
<dbReference type="InterPro" id="IPR038287">
    <property type="entry name" value="Cse2_sf"/>
</dbReference>
<dbReference type="NCBIfam" id="TIGR02548">
    <property type="entry name" value="casB_cse2"/>
    <property type="match status" value="1"/>
</dbReference>
<proteinExistence type="predicted"/>
<evidence type="ECO:0000313" key="3">
    <source>
        <dbReference type="Proteomes" id="UP001235744"/>
    </source>
</evidence>
<dbReference type="Gene3D" id="1.10.520.40">
    <property type="entry name" value="CRISPR-associated protein Cse2"/>
    <property type="match status" value="1"/>
</dbReference>
<name>A0ABY9IH84_9ACTN</name>
<dbReference type="EMBL" id="CP120988">
    <property type="protein sequence ID" value="WLQ54026.1"/>
    <property type="molecule type" value="Genomic_DNA"/>
</dbReference>
<sequence>MPTAAEHRASCDAFVAHIHLLCADPGTRARLSRGRGRPVEECAPMDRYLSRRTAHRTGRRAYYTVASLIAAAGPQAHTPGVRPDTDDDSDHMTTGDDSDVLLVAPVEPAPTPPPALDAAAWFARPNLGATLATAVHQAGHTVDRTEDLLSALTRLSDDQVHRRLPATVTRLLKDGITPDWGVLLHDLVQRLHHRDRVGLRWRDAFYLATPEPRRS</sequence>
<gene>
    <name evidence="2" type="ORF">P8A19_00490</name>
</gene>
<feature type="region of interest" description="Disordered" evidence="1">
    <location>
        <begin position="74"/>
        <end position="95"/>
    </location>
</feature>
<evidence type="ECO:0000313" key="2">
    <source>
        <dbReference type="EMBL" id="WLQ54026.1"/>
    </source>
</evidence>
<dbReference type="Proteomes" id="UP001235744">
    <property type="component" value="Chromosome"/>
</dbReference>
<dbReference type="Pfam" id="PF09485">
    <property type="entry name" value="CRISPR_Cse2"/>
    <property type="match status" value="1"/>
</dbReference>
<organism evidence="2 3">
    <name type="scientific">Streptomyces poriferorum</name>
    <dbReference type="NCBI Taxonomy" id="2798799"/>
    <lineage>
        <taxon>Bacteria</taxon>
        <taxon>Bacillati</taxon>
        <taxon>Actinomycetota</taxon>
        <taxon>Actinomycetes</taxon>
        <taxon>Kitasatosporales</taxon>
        <taxon>Streptomycetaceae</taxon>
        <taxon>Streptomyces</taxon>
    </lineage>
</organism>
<protein>
    <submittedName>
        <fullName evidence="2">Type I-E CRISPR-associated protein Cse2/CasB</fullName>
    </submittedName>
</protein>
<evidence type="ECO:0000256" key="1">
    <source>
        <dbReference type="SAM" id="MobiDB-lite"/>
    </source>
</evidence>
<reference evidence="2 3" key="1">
    <citation type="submission" date="2023-03" db="EMBL/GenBank/DDBJ databases">
        <title>Isolation and description of six Streptomyces strains from soil environments, able to metabolize different microbial glucans.</title>
        <authorList>
            <person name="Widen T."/>
            <person name="Larsbrink J."/>
        </authorList>
    </citation>
    <scope>NUCLEOTIDE SEQUENCE [LARGE SCALE GENOMIC DNA]</scope>
    <source>
        <strain evidence="2 3">Alt2</strain>
    </source>
</reference>
<accession>A0ABY9IH84</accession>